<dbReference type="Gene3D" id="3.20.20.70">
    <property type="entry name" value="Aldolase class I"/>
    <property type="match status" value="1"/>
</dbReference>
<evidence type="ECO:0000313" key="2">
    <source>
        <dbReference type="Proteomes" id="UP000712527"/>
    </source>
</evidence>
<dbReference type="RefSeq" id="WP_204793865.1">
    <property type="nucleotide sequence ID" value="NZ_JACSNQ010000022.1"/>
</dbReference>
<protein>
    <recommendedName>
        <fullName evidence="3">SPASM domain-containing protein</fullName>
    </recommendedName>
</protein>
<gene>
    <name evidence="1" type="ORF">H9X80_08270</name>
</gene>
<dbReference type="Proteomes" id="UP000712527">
    <property type="component" value="Unassembled WGS sequence"/>
</dbReference>
<name>A0ABS2F3F5_9ACTN</name>
<reference evidence="1 2" key="1">
    <citation type="journal article" date="2021" name="Sci. Rep.">
        <title>The distribution of antibiotic resistance genes in chicken gut microbiota commensals.</title>
        <authorList>
            <person name="Juricova H."/>
            <person name="Matiasovicova J."/>
            <person name="Kubasova T."/>
            <person name="Cejkova D."/>
            <person name="Rychlik I."/>
        </authorList>
    </citation>
    <scope>NUCLEOTIDE SEQUENCE [LARGE SCALE GENOMIC DNA]</scope>
    <source>
        <strain evidence="1 2">An794</strain>
    </source>
</reference>
<keyword evidence="2" id="KW-1185">Reference proteome</keyword>
<evidence type="ECO:0000313" key="1">
    <source>
        <dbReference type="EMBL" id="MBM6775531.1"/>
    </source>
</evidence>
<proteinExistence type="predicted"/>
<evidence type="ECO:0008006" key="3">
    <source>
        <dbReference type="Google" id="ProtNLM"/>
    </source>
</evidence>
<sequence length="243" mass="26998">MKYEATLSTNGSLLDDDILSRIGFQRIRLTFDGNEIYHNQLKQVRSFSYRQQMLLVEKILREYSSNLEIRCNVCKENAGSVNELLNDLTSLADFSWERVRVCFARLRDEKNSDAFTELSQSEFALARVEFLSTCHRLGMPLTLPSPASLPCEFGVGRAFCLGPGVKSRYCAEKVKQSSDGAKPRKYVAREHCKGCTVFPLCLGSCSMASGEQACIPERYALVEELKAYVAANDASGGAAENCG</sequence>
<dbReference type="SUPFAM" id="SSF102114">
    <property type="entry name" value="Radical SAM enzymes"/>
    <property type="match status" value="1"/>
</dbReference>
<dbReference type="EMBL" id="JACSNQ010000022">
    <property type="protein sequence ID" value="MBM6775531.1"/>
    <property type="molecule type" value="Genomic_DNA"/>
</dbReference>
<accession>A0ABS2F3F5</accession>
<comment type="caution">
    <text evidence="1">The sequence shown here is derived from an EMBL/GenBank/DDBJ whole genome shotgun (WGS) entry which is preliminary data.</text>
</comment>
<dbReference type="InterPro" id="IPR013785">
    <property type="entry name" value="Aldolase_TIM"/>
</dbReference>
<organism evidence="1 2">
    <name type="scientific">Olsenella profusa</name>
    <dbReference type="NCBI Taxonomy" id="138595"/>
    <lineage>
        <taxon>Bacteria</taxon>
        <taxon>Bacillati</taxon>
        <taxon>Actinomycetota</taxon>
        <taxon>Coriobacteriia</taxon>
        <taxon>Coriobacteriales</taxon>
        <taxon>Atopobiaceae</taxon>
        <taxon>Olsenella</taxon>
    </lineage>
</organism>
<dbReference type="InterPro" id="IPR058240">
    <property type="entry name" value="rSAM_sf"/>
</dbReference>